<reference evidence="3" key="1">
    <citation type="submission" date="2022-11" db="UniProtKB">
        <authorList>
            <consortium name="WormBaseParasite"/>
        </authorList>
    </citation>
    <scope>IDENTIFICATION</scope>
</reference>
<keyword evidence="2" id="KW-1185">Reference proteome</keyword>
<evidence type="ECO:0000313" key="3">
    <source>
        <dbReference type="WBParaSite" id="nRc.2.0.1.t29562-RA"/>
    </source>
</evidence>
<feature type="region of interest" description="Disordered" evidence="1">
    <location>
        <begin position="1"/>
        <end position="25"/>
    </location>
</feature>
<dbReference type="Proteomes" id="UP000887565">
    <property type="component" value="Unplaced"/>
</dbReference>
<feature type="region of interest" description="Disordered" evidence="1">
    <location>
        <begin position="248"/>
        <end position="306"/>
    </location>
</feature>
<feature type="compositionally biased region" description="Low complexity" evidence="1">
    <location>
        <begin position="266"/>
        <end position="280"/>
    </location>
</feature>
<proteinExistence type="predicted"/>
<feature type="compositionally biased region" description="Basic and acidic residues" evidence="1">
    <location>
        <begin position="16"/>
        <end position="25"/>
    </location>
</feature>
<dbReference type="WBParaSite" id="nRc.2.0.1.t29562-RA">
    <property type="protein sequence ID" value="nRc.2.0.1.t29562-RA"/>
    <property type="gene ID" value="nRc.2.0.1.g29562"/>
</dbReference>
<evidence type="ECO:0000256" key="1">
    <source>
        <dbReference type="SAM" id="MobiDB-lite"/>
    </source>
</evidence>
<feature type="compositionally biased region" description="Polar residues" evidence="1">
    <location>
        <begin position="248"/>
        <end position="259"/>
    </location>
</feature>
<accession>A0A915JUU4</accession>
<feature type="compositionally biased region" description="Polar residues" evidence="1">
    <location>
        <begin position="294"/>
        <end position="306"/>
    </location>
</feature>
<name>A0A915JUU4_ROMCU</name>
<protein>
    <submittedName>
        <fullName evidence="3">Uncharacterized protein</fullName>
    </submittedName>
</protein>
<feature type="region of interest" description="Disordered" evidence="1">
    <location>
        <begin position="192"/>
        <end position="218"/>
    </location>
</feature>
<feature type="compositionally biased region" description="Basic and acidic residues" evidence="1">
    <location>
        <begin position="281"/>
        <end position="293"/>
    </location>
</feature>
<organism evidence="2 3">
    <name type="scientific">Romanomermis culicivorax</name>
    <name type="common">Nematode worm</name>
    <dbReference type="NCBI Taxonomy" id="13658"/>
    <lineage>
        <taxon>Eukaryota</taxon>
        <taxon>Metazoa</taxon>
        <taxon>Ecdysozoa</taxon>
        <taxon>Nematoda</taxon>
        <taxon>Enoplea</taxon>
        <taxon>Dorylaimia</taxon>
        <taxon>Mermithida</taxon>
        <taxon>Mermithoidea</taxon>
        <taxon>Mermithidae</taxon>
        <taxon>Romanomermis</taxon>
    </lineage>
</organism>
<evidence type="ECO:0000313" key="2">
    <source>
        <dbReference type="Proteomes" id="UP000887565"/>
    </source>
</evidence>
<dbReference type="AlphaFoldDB" id="A0A915JUU4"/>
<sequence length="346" mass="38451">MSKANSRDAPITDFNNNEKYKQTPETDATHIYALKSKRNRSRENMRAIYTPQKRWTERTNFPRQVRAGVVVARTPGKLKTSLYFNKDSIAFASCPSEILALDIILHSETQQQVLAPVVKAQQTVLDTGATQAAAVVVVVLPPTQPVVAQPTTVSQVQQLVEVELEVVTIVQTVSLAPAVLPAKIKQLLPKIRNSDSQSSLEDEEEGREKVRGQQRVSKACVPRLAVEQQQQGMPITGSENDAYVTAEETTTPEVSTMQKSKMETPKSQTKMETSKSQTKTETSKGQRKSDRVKTSTASYTQMQRVSKTGREIAPGLQHFRRLYCHQVCDLDDIFAVGLCSDHAHDN</sequence>